<evidence type="ECO:0000256" key="4">
    <source>
        <dbReference type="ARBA" id="ARBA00022989"/>
    </source>
</evidence>
<accession>A0A6J6EBN7</accession>
<dbReference type="PANTHER" id="PTHR30589">
    <property type="entry name" value="PROLIPOPROTEIN DIACYLGLYCERYL TRANSFERASE"/>
    <property type="match status" value="1"/>
</dbReference>
<keyword evidence="3 6" id="KW-0812">Transmembrane</keyword>
<dbReference type="PANTHER" id="PTHR30589:SF0">
    <property type="entry name" value="PHOSPHATIDYLGLYCEROL--PROLIPOPROTEIN DIACYLGLYCERYL TRANSFERASE"/>
    <property type="match status" value="1"/>
</dbReference>
<feature type="transmembrane region" description="Helical" evidence="6">
    <location>
        <begin position="52"/>
        <end position="73"/>
    </location>
</feature>
<dbReference type="GO" id="GO:0005886">
    <property type="term" value="C:plasma membrane"/>
    <property type="evidence" value="ECO:0007669"/>
    <property type="project" value="InterPro"/>
</dbReference>
<evidence type="ECO:0000256" key="2">
    <source>
        <dbReference type="ARBA" id="ARBA00022679"/>
    </source>
</evidence>
<protein>
    <submittedName>
        <fullName evidence="7">Unannotated protein</fullName>
    </submittedName>
</protein>
<proteinExistence type="inferred from homology"/>
<dbReference type="Pfam" id="PF01790">
    <property type="entry name" value="LGT"/>
    <property type="match status" value="1"/>
</dbReference>
<evidence type="ECO:0000256" key="1">
    <source>
        <dbReference type="ARBA" id="ARBA00022475"/>
    </source>
</evidence>
<feature type="transmembrane region" description="Helical" evidence="6">
    <location>
        <begin position="93"/>
        <end position="113"/>
    </location>
</feature>
<dbReference type="EMBL" id="CAEZTU010000010">
    <property type="protein sequence ID" value="CAB4573477.1"/>
    <property type="molecule type" value="Genomic_DNA"/>
</dbReference>
<evidence type="ECO:0000256" key="3">
    <source>
        <dbReference type="ARBA" id="ARBA00022692"/>
    </source>
</evidence>
<reference evidence="7" key="1">
    <citation type="submission" date="2020-05" db="EMBL/GenBank/DDBJ databases">
        <authorList>
            <person name="Chiriac C."/>
            <person name="Salcher M."/>
            <person name="Ghai R."/>
            <person name="Kavagutti S V."/>
        </authorList>
    </citation>
    <scope>NUCLEOTIDE SEQUENCE</scope>
</reference>
<keyword evidence="2" id="KW-0808">Transferase</keyword>
<feature type="transmembrane region" description="Helical" evidence="6">
    <location>
        <begin position="237"/>
        <end position="259"/>
    </location>
</feature>
<organism evidence="7">
    <name type="scientific">freshwater metagenome</name>
    <dbReference type="NCBI Taxonomy" id="449393"/>
    <lineage>
        <taxon>unclassified sequences</taxon>
        <taxon>metagenomes</taxon>
        <taxon>ecological metagenomes</taxon>
    </lineage>
</organism>
<evidence type="ECO:0000256" key="5">
    <source>
        <dbReference type="ARBA" id="ARBA00023136"/>
    </source>
</evidence>
<keyword evidence="1" id="KW-1003">Cell membrane</keyword>
<dbReference type="GO" id="GO:0042158">
    <property type="term" value="P:lipoprotein biosynthetic process"/>
    <property type="evidence" value="ECO:0007669"/>
    <property type="project" value="InterPro"/>
</dbReference>
<feature type="transmembrane region" description="Helical" evidence="6">
    <location>
        <begin position="23"/>
        <end position="40"/>
    </location>
</feature>
<feature type="transmembrane region" description="Helical" evidence="6">
    <location>
        <begin position="182"/>
        <end position="199"/>
    </location>
</feature>
<dbReference type="GO" id="GO:0008961">
    <property type="term" value="F:phosphatidylglycerol-prolipoprotein diacylglyceryl transferase activity"/>
    <property type="evidence" value="ECO:0007669"/>
    <property type="project" value="InterPro"/>
</dbReference>
<evidence type="ECO:0000256" key="6">
    <source>
        <dbReference type="SAM" id="Phobius"/>
    </source>
</evidence>
<gene>
    <name evidence="7" type="ORF">UFOPK1740_00407</name>
</gene>
<evidence type="ECO:0000313" key="7">
    <source>
        <dbReference type="EMBL" id="CAB4573477.1"/>
    </source>
</evidence>
<feature type="transmembrane region" description="Helical" evidence="6">
    <location>
        <begin position="120"/>
        <end position="140"/>
    </location>
</feature>
<keyword evidence="5 6" id="KW-0472">Membrane</keyword>
<keyword evidence="4 6" id="KW-1133">Transmembrane helix</keyword>
<name>A0A6J6EBN7_9ZZZZ</name>
<dbReference type="NCBIfam" id="TIGR00544">
    <property type="entry name" value="lgt"/>
    <property type="match status" value="1"/>
</dbReference>
<dbReference type="AlphaFoldDB" id="A0A6J6EBN7"/>
<sequence length="276" mass="30933">MIQLSIPSPSTGVIYLGPLPLRAYSLFIILGIFVAIWLGNKRWIAKGGKPGQVSDVALFAVPFGIIGGRIYHVATDWEKYFGSGQNWIDALKIWNGGLGIWGAILFGGVGAWIGCKYYKIYLPPFADAIAPGIIFAQAIGRLGNYFNQELFGKPTDLAWGLEIAEKFRPQGFESFTTFHPTFLYEILWNVLIGFGLIYLDRKYKIGHGRLFALYVSLYSLGRLFIENLRIDEARLILGFRFNVFTSLVVIVGGLIYFVISNRSKPGIDKELFRRSA</sequence>
<dbReference type="PROSITE" id="PS01311">
    <property type="entry name" value="LGT"/>
    <property type="match status" value="1"/>
</dbReference>
<dbReference type="HAMAP" id="MF_01147">
    <property type="entry name" value="Lgt"/>
    <property type="match status" value="1"/>
</dbReference>
<dbReference type="InterPro" id="IPR001640">
    <property type="entry name" value="Lgt"/>
</dbReference>